<dbReference type="Gene3D" id="2.130.10.10">
    <property type="entry name" value="YVTN repeat-like/Quinoprotein amine dehydrogenase"/>
    <property type="match status" value="1"/>
</dbReference>
<dbReference type="Proteomes" id="UP001183629">
    <property type="component" value="Unassembled WGS sequence"/>
</dbReference>
<keyword evidence="1" id="KW-0732">Signal</keyword>
<feature type="signal peptide" evidence="1">
    <location>
        <begin position="1"/>
        <end position="24"/>
    </location>
</feature>
<dbReference type="EMBL" id="JAVDYC010000001">
    <property type="protein sequence ID" value="MDR7323683.1"/>
    <property type="molecule type" value="Genomic_DNA"/>
</dbReference>
<evidence type="ECO:0000313" key="3">
    <source>
        <dbReference type="Proteomes" id="UP001183629"/>
    </source>
</evidence>
<evidence type="ECO:0008006" key="4">
    <source>
        <dbReference type="Google" id="ProtNLM"/>
    </source>
</evidence>
<dbReference type="SUPFAM" id="SSF50939">
    <property type="entry name" value="Sialidases"/>
    <property type="match status" value="1"/>
</dbReference>
<protein>
    <recommendedName>
        <fullName evidence="4">Exo-alpha-sialidase</fullName>
    </recommendedName>
</protein>
<name>A0AAE4CUR9_9ACTN</name>
<dbReference type="RefSeq" id="WP_310415973.1">
    <property type="nucleotide sequence ID" value="NZ_JAVDYC010000001.1"/>
</dbReference>
<accession>A0AAE4CUR9</accession>
<feature type="chain" id="PRO_5042233773" description="Exo-alpha-sialidase" evidence="1">
    <location>
        <begin position="25"/>
        <end position="338"/>
    </location>
</feature>
<gene>
    <name evidence="2" type="ORF">J2S44_003933</name>
</gene>
<comment type="caution">
    <text evidence="2">The sequence shown here is derived from an EMBL/GenBank/DDBJ whole genome shotgun (WGS) entry which is preliminary data.</text>
</comment>
<organism evidence="2 3">
    <name type="scientific">Catenuloplanes niger</name>
    <dbReference type="NCBI Taxonomy" id="587534"/>
    <lineage>
        <taxon>Bacteria</taxon>
        <taxon>Bacillati</taxon>
        <taxon>Actinomycetota</taxon>
        <taxon>Actinomycetes</taxon>
        <taxon>Micromonosporales</taxon>
        <taxon>Micromonosporaceae</taxon>
        <taxon>Catenuloplanes</taxon>
    </lineage>
</organism>
<sequence>MFASLLSAALLLTTVVLVDRPPSAAERQDRSTVRRATVDLPPGTPPPYLEFASREVGYAVFSGCPGGQCPTPVFATEDGGRSWRRITHPADGTVLLYAVPGVLVLHWFSRDVWLLSTDNGRSFVEVDRTEGMYRARRGHFVRDDSSWLMVWRGGVMRPVPRRPPVPVILSVATGADGRIWAAGLGDRTPSAAYSTDGGTVWTRTPVPPQGDQARGPSLVISADGRDVWLLAQTDDVMRLWTFRSGRWLPVTAPGLPPGYGVLAIAAGGGALIVGGQWGGQGVIWQGRYWPRPDWGWLDDGSRLLPDGTILAREGGRARLGVGFGAERWWTVIEVRPAG</sequence>
<dbReference type="InterPro" id="IPR036278">
    <property type="entry name" value="Sialidase_sf"/>
</dbReference>
<dbReference type="InterPro" id="IPR015943">
    <property type="entry name" value="WD40/YVTN_repeat-like_dom_sf"/>
</dbReference>
<proteinExistence type="predicted"/>
<keyword evidence="3" id="KW-1185">Reference proteome</keyword>
<reference evidence="2 3" key="1">
    <citation type="submission" date="2023-07" db="EMBL/GenBank/DDBJ databases">
        <title>Sequencing the genomes of 1000 actinobacteria strains.</title>
        <authorList>
            <person name="Klenk H.-P."/>
        </authorList>
    </citation>
    <scope>NUCLEOTIDE SEQUENCE [LARGE SCALE GENOMIC DNA]</scope>
    <source>
        <strain evidence="2 3">DSM 44711</strain>
    </source>
</reference>
<dbReference type="AlphaFoldDB" id="A0AAE4CUR9"/>
<evidence type="ECO:0000313" key="2">
    <source>
        <dbReference type="EMBL" id="MDR7323683.1"/>
    </source>
</evidence>
<evidence type="ECO:0000256" key="1">
    <source>
        <dbReference type="SAM" id="SignalP"/>
    </source>
</evidence>